<dbReference type="PANTHER" id="PTHR42944:SF1">
    <property type="entry name" value="ADENINE DNA GLYCOSYLASE"/>
    <property type="match status" value="1"/>
</dbReference>
<dbReference type="OrthoDB" id="10248838at2759"/>
<feature type="compositionally biased region" description="Acidic residues" evidence="14">
    <location>
        <begin position="211"/>
        <end position="225"/>
    </location>
</feature>
<dbReference type="Proteomes" id="UP000193411">
    <property type="component" value="Unassembled WGS sequence"/>
</dbReference>
<gene>
    <name evidence="16" type="ORF">BCR44DRAFT_65355</name>
</gene>
<proteinExistence type="inferred from homology"/>
<comment type="catalytic activity">
    <reaction evidence="1">
        <text>Hydrolyzes free adenine bases from 7,8-dihydro-8-oxoguanine:adenine mismatched double-stranded DNA, leaving an apurinic site.</text>
        <dbReference type="EC" id="3.2.2.31"/>
    </reaction>
</comment>
<dbReference type="GO" id="GO:0046872">
    <property type="term" value="F:metal ion binding"/>
    <property type="evidence" value="ECO:0007669"/>
    <property type="project" value="UniProtKB-KW"/>
</dbReference>
<dbReference type="InterPro" id="IPR003265">
    <property type="entry name" value="HhH-GPD_domain"/>
</dbReference>
<dbReference type="PROSITE" id="PS00764">
    <property type="entry name" value="ENDONUCLEASE_III_1"/>
    <property type="match status" value="1"/>
</dbReference>
<dbReference type="Pfam" id="PF14815">
    <property type="entry name" value="NUDIX_4"/>
    <property type="match status" value="1"/>
</dbReference>
<dbReference type="InterPro" id="IPR015797">
    <property type="entry name" value="NUDIX_hydrolase-like_dom_sf"/>
</dbReference>
<dbReference type="GO" id="GO:0032357">
    <property type="term" value="F:oxidized purine DNA binding"/>
    <property type="evidence" value="ECO:0007669"/>
    <property type="project" value="TreeGrafter"/>
</dbReference>
<feature type="compositionally biased region" description="Low complexity" evidence="14">
    <location>
        <begin position="197"/>
        <end position="210"/>
    </location>
</feature>
<keyword evidence="11" id="KW-0411">Iron-sulfur</keyword>
<feature type="region of interest" description="Disordered" evidence="14">
    <location>
        <begin position="642"/>
        <end position="691"/>
    </location>
</feature>
<accession>A0A1Y2I1B1</accession>
<dbReference type="PANTHER" id="PTHR42944">
    <property type="entry name" value="ADENINE DNA GLYCOSYLASE"/>
    <property type="match status" value="1"/>
</dbReference>
<dbReference type="AlphaFoldDB" id="A0A1Y2I1B1"/>
<protein>
    <recommendedName>
        <fullName evidence="5">Adenine DNA glycosylase</fullName>
        <ecNumber evidence="4">3.2.2.31</ecNumber>
    </recommendedName>
</protein>
<keyword evidence="8" id="KW-0227">DNA damage</keyword>
<dbReference type="GO" id="GO:0005634">
    <property type="term" value="C:nucleus"/>
    <property type="evidence" value="ECO:0007669"/>
    <property type="project" value="TreeGrafter"/>
</dbReference>
<dbReference type="SUPFAM" id="SSF48150">
    <property type="entry name" value="DNA-glycosylase"/>
    <property type="match status" value="1"/>
</dbReference>
<comment type="similarity">
    <text evidence="3">Belongs to the Nth/MutY family.</text>
</comment>
<feature type="region of interest" description="Disordered" evidence="14">
    <location>
        <begin position="89"/>
        <end position="172"/>
    </location>
</feature>
<evidence type="ECO:0000256" key="11">
    <source>
        <dbReference type="ARBA" id="ARBA00023014"/>
    </source>
</evidence>
<evidence type="ECO:0000313" key="17">
    <source>
        <dbReference type="Proteomes" id="UP000193411"/>
    </source>
</evidence>
<dbReference type="Gene3D" id="1.10.1670.10">
    <property type="entry name" value="Helix-hairpin-Helix base-excision DNA repair enzymes (C-terminal)"/>
    <property type="match status" value="1"/>
</dbReference>
<dbReference type="Gene3D" id="3.90.79.10">
    <property type="entry name" value="Nucleoside Triphosphate Pyrophosphohydrolase"/>
    <property type="match status" value="1"/>
</dbReference>
<dbReference type="PROSITE" id="PS01155">
    <property type="entry name" value="ENDONUCLEASE_III_2"/>
    <property type="match status" value="1"/>
</dbReference>
<dbReference type="GO" id="GO:0006285">
    <property type="term" value="P:base-excision repair, AP site formation"/>
    <property type="evidence" value="ECO:0007669"/>
    <property type="project" value="UniProtKB-ARBA"/>
</dbReference>
<dbReference type="InterPro" id="IPR023170">
    <property type="entry name" value="HhH_base_excis_C"/>
</dbReference>
<feature type="domain" description="HhH-GPD" evidence="15">
    <location>
        <begin position="285"/>
        <end position="438"/>
    </location>
</feature>
<dbReference type="Pfam" id="PF00730">
    <property type="entry name" value="HhH-GPD"/>
    <property type="match status" value="1"/>
</dbReference>
<dbReference type="SUPFAM" id="SSF55811">
    <property type="entry name" value="Nudix"/>
    <property type="match status" value="1"/>
</dbReference>
<evidence type="ECO:0000256" key="4">
    <source>
        <dbReference type="ARBA" id="ARBA00012045"/>
    </source>
</evidence>
<dbReference type="InterPro" id="IPR004035">
    <property type="entry name" value="Endouclease-III_FeS-bd_BS"/>
</dbReference>
<evidence type="ECO:0000256" key="14">
    <source>
        <dbReference type="SAM" id="MobiDB-lite"/>
    </source>
</evidence>
<dbReference type="InterPro" id="IPR004036">
    <property type="entry name" value="Endonuclease-III-like_CS2"/>
</dbReference>
<dbReference type="InterPro" id="IPR003651">
    <property type="entry name" value="Endonuclease3_FeS-loop_motif"/>
</dbReference>
<name>A0A1Y2I1B1_9FUNG</name>
<dbReference type="FunFam" id="1.10.340.30:FF:000002">
    <property type="entry name" value="Adenine DNA glycosylase"/>
    <property type="match status" value="1"/>
</dbReference>
<feature type="compositionally biased region" description="Low complexity" evidence="14">
    <location>
        <begin position="146"/>
        <end position="157"/>
    </location>
</feature>
<dbReference type="GO" id="GO:0051539">
    <property type="term" value="F:4 iron, 4 sulfur cluster binding"/>
    <property type="evidence" value="ECO:0007669"/>
    <property type="project" value="UniProtKB-KW"/>
</dbReference>
<reference evidence="16 17" key="1">
    <citation type="submission" date="2016-07" db="EMBL/GenBank/DDBJ databases">
        <title>Pervasive Adenine N6-methylation of Active Genes in Fungi.</title>
        <authorList>
            <consortium name="DOE Joint Genome Institute"/>
            <person name="Mondo S.J."/>
            <person name="Dannebaum R.O."/>
            <person name="Kuo R.C."/>
            <person name="Labutti K."/>
            <person name="Haridas S."/>
            <person name="Kuo A."/>
            <person name="Salamov A."/>
            <person name="Ahrendt S.R."/>
            <person name="Lipzen A."/>
            <person name="Sullivan W."/>
            <person name="Andreopoulos W.B."/>
            <person name="Clum A."/>
            <person name="Lindquist E."/>
            <person name="Daum C."/>
            <person name="Ramamoorthy G.K."/>
            <person name="Gryganskyi A."/>
            <person name="Culley D."/>
            <person name="Magnuson J.K."/>
            <person name="James T.Y."/>
            <person name="O'Malley M.A."/>
            <person name="Stajich J.E."/>
            <person name="Spatafora J.W."/>
            <person name="Visel A."/>
            <person name="Grigoriev I.V."/>
        </authorList>
    </citation>
    <scope>NUCLEOTIDE SEQUENCE [LARGE SCALE GENOMIC DNA]</scope>
    <source>
        <strain evidence="16 17">PL171</strain>
    </source>
</reference>
<keyword evidence="12" id="KW-0234">DNA repair</keyword>
<dbReference type="Pfam" id="PF10576">
    <property type="entry name" value="EndIII_4Fe-2S"/>
    <property type="match status" value="1"/>
</dbReference>
<organism evidence="16 17">
    <name type="scientific">Catenaria anguillulae PL171</name>
    <dbReference type="NCBI Taxonomy" id="765915"/>
    <lineage>
        <taxon>Eukaryota</taxon>
        <taxon>Fungi</taxon>
        <taxon>Fungi incertae sedis</taxon>
        <taxon>Blastocladiomycota</taxon>
        <taxon>Blastocladiomycetes</taxon>
        <taxon>Blastocladiales</taxon>
        <taxon>Catenariaceae</taxon>
        <taxon>Catenaria</taxon>
    </lineage>
</organism>
<evidence type="ECO:0000313" key="16">
    <source>
        <dbReference type="EMBL" id="ORZ39182.1"/>
    </source>
</evidence>
<evidence type="ECO:0000256" key="5">
    <source>
        <dbReference type="ARBA" id="ARBA00022023"/>
    </source>
</evidence>
<keyword evidence="10" id="KW-0408">Iron</keyword>
<evidence type="ECO:0000256" key="9">
    <source>
        <dbReference type="ARBA" id="ARBA00022801"/>
    </source>
</evidence>
<dbReference type="GO" id="GO:0006298">
    <property type="term" value="P:mismatch repair"/>
    <property type="evidence" value="ECO:0007669"/>
    <property type="project" value="TreeGrafter"/>
</dbReference>
<comment type="cofactor">
    <cofactor evidence="2">
        <name>[4Fe-4S] cluster</name>
        <dbReference type="ChEBI" id="CHEBI:49883"/>
    </cofactor>
</comment>
<keyword evidence="17" id="KW-1185">Reference proteome</keyword>
<dbReference type="EMBL" id="MCFL01000006">
    <property type="protein sequence ID" value="ORZ39182.1"/>
    <property type="molecule type" value="Genomic_DNA"/>
</dbReference>
<dbReference type="CDD" id="cd03431">
    <property type="entry name" value="NUDIX_DNA_Glycosylase_C-MutY"/>
    <property type="match status" value="1"/>
</dbReference>
<keyword evidence="6" id="KW-0004">4Fe-4S</keyword>
<evidence type="ECO:0000256" key="7">
    <source>
        <dbReference type="ARBA" id="ARBA00022723"/>
    </source>
</evidence>
<dbReference type="STRING" id="765915.A0A1Y2I1B1"/>
<evidence type="ECO:0000256" key="3">
    <source>
        <dbReference type="ARBA" id="ARBA00008343"/>
    </source>
</evidence>
<evidence type="ECO:0000256" key="13">
    <source>
        <dbReference type="ARBA" id="ARBA00023295"/>
    </source>
</evidence>
<evidence type="ECO:0000256" key="12">
    <source>
        <dbReference type="ARBA" id="ARBA00023204"/>
    </source>
</evidence>
<sequence>MPPRSAPRSSRSGSSSSAKPASAKAKSNPTIRAKSNAKKAATSRSASSSTTIEDMEDLVHGFAADEIPLIRSGLIAWFDANKRDLPWRRTRCTDGTTAPAASLATAADDGMGMDGADAEGSSAPVNDSKPAIQTDADRQVQTNAEPSSSSSPLTSPVSRKRPARAAAQRGSIKRAKLSEAVFDFGDSTAGESDEESASSSSDLSDMLSDSSADEDEDEADSDSDNDSNGRAPHPHAQPVVPSAPAPNTSPAVTDLTLANASVFPSHVDRNAPGQHAYEVWVSEIMCQQTQVATATPYYITWMSKWPTVFDLARASQEEVTQAWSGLGYYSRAHRLLTSSQLLVSSHAGILPSDPIALASQIPGIGKYTAGAIASIAYGIATPVVDGNVIRVLSRMRALGGDPKTKSMTDLHWTLAGQLVHGCDRPGDWNEALMELGATVCTPTSPACGQCPVRESCWAQKGLAAGCTCAHCQTWKEVEGGEAANPGDVTIYPRKPVKKAPRDETVYVAVVHHVTRAKYCIVQRPAQGLLANMWEYVCDADKDVVEVLVQTLVAAEVGGEIKRRKKVGSVTHLFSHIKMTLEVEYVSVTGSAAGENEDEEGTLASALGKRAVKWVTEEEMQVEAVSTGMKKVFKLVKEKVKGLSEAGEGENHVEDDDVMDQSEPKNKAAKGKGKTAKVDPKQPSIASFFKKK</sequence>
<evidence type="ECO:0000256" key="8">
    <source>
        <dbReference type="ARBA" id="ARBA00022763"/>
    </source>
</evidence>
<dbReference type="InterPro" id="IPR044298">
    <property type="entry name" value="MIG/MutY"/>
</dbReference>
<keyword evidence="13" id="KW-0326">Glycosidase</keyword>
<keyword evidence="9" id="KW-0378">Hydrolase</keyword>
<dbReference type="SMART" id="SM00525">
    <property type="entry name" value="FES"/>
    <property type="match status" value="1"/>
</dbReference>
<dbReference type="GO" id="GO:0035485">
    <property type="term" value="F:adenine/guanine mispair binding"/>
    <property type="evidence" value="ECO:0007669"/>
    <property type="project" value="TreeGrafter"/>
</dbReference>
<dbReference type="CDD" id="cd00056">
    <property type="entry name" value="ENDO3c"/>
    <property type="match status" value="1"/>
</dbReference>
<evidence type="ECO:0000256" key="1">
    <source>
        <dbReference type="ARBA" id="ARBA00000843"/>
    </source>
</evidence>
<evidence type="ECO:0000256" key="6">
    <source>
        <dbReference type="ARBA" id="ARBA00022485"/>
    </source>
</evidence>
<dbReference type="InterPro" id="IPR011257">
    <property type="entry name" value="DNA_glycosylase"/>
</dbReference>
<evidence type="ECO:0000256" key="2">
    <source>
        <dbReference type="ARBA" id="ARBA00001966"/>
    </source>
</evidence>
<dbReference type="EC" id="3.2.2.31" evidence="4"/>
<evidence type="ECO:0000256" key="10">
    <source>
        <dbReference type="ARBA" id="ARBA00023004"/>
    </source>
</evidence>
<dbReference type="GO" id="GO:0034039">
    <property type="term" value="F:8-oxo-7,8-dihydroguanine DNA N-glycosylase activity"/>
    <property type="evidence" value="ECO:0007669"/>
    <property type="project" value="TreeGrafter"/>
</dbReference>
<dbReference type="Gene3D" id="1.10.340.30">
    <property type="entry name" value="Hypothetical protein, domain 2"/>
    <property type="match status" value="1"/>
</dbReference>
<evidence type="ECO:0000259" key="15">
    <source>
        <dbReference type="SMART" id="SM00478"/>
    </source>
</evidence>
<keyword evidence="7" id="KW-0479">Metal-binding</keyword>
<dbReference type="InterPro" id="IPR029119">
    <property type="entry name" value="MutY_C"/>
</dbReference>
<dbReference type="GO" id="GO:0000701">
    <property type="term" value="F:purine-specific mismatch base pair DNA N-glycosylase activity"/>
    <property type="evidence" value="ECO:0007669"/>
    <property type="project" value="UniProtKB-EC"/>
</dbReference>
<feature type="region of interest" description="Disordered" evidence="14">
    <location>
        <begin position="185"/>
        <end position="251"/>
    </location>
</feature>
<feature type="region of interest" description="Disordered" evidence="14">
    <location>
        <begin position="1"/>
        <end position="53"/>
    </location>
</feature>
<comment type="caution">
    <text evidence="16">The sequence shown here is derived from an EMBL/GenBank/DDBJ whole genome shotgun (WGS) entry which is preliminary data.</text>
</comment>
<feature type="compositionally biased region" description="Low complexity" evidence="14">
    <location>
        <begin position="96"/>
        <end position="120"/>
    </location>
</feature>
<feature type="compositionally biased region" description="Low complexity" evidence="14">
    <location>
        <begin position="1"/>
        <end position="51"/>
    </location>
</feature>
<dbReference type="SMART" id="SM00478">
    <property type="entry name" value="ENDO3c"/>
    <property type="match status" value="1"/>
</dbReference>